<comment type="caution">
    <text evidence="6">The sequence shown here is derived from an EMBL/GenBank/DDBJ whole genome shotgun (WGS) entry which is preliminary data.</text>
</comment>
<dbReference type="PANTHER" id="PTHR42988:SF2">
    <property type="entry name" value="CYCLIC NUCLEOTIDE PHOSPHODIESTERASE CBUA0032-RELATED"/>
    <property type="match status" value="1"/>
</dbReference>
<evidence type="ECO:0000313" key="7">
    <source>
        <dbReference type="Proteomes" id="UP000094056"/>
    </source>
</evidence>
<proteinExistence type="inferred from homology"/>
<name>A0A1E3X9U2_9BACT</name>
<dbReference type="EC" id="3.1.4.17" evidence="6"/>
<dbReference type="EMBL" id="MAYW01000097">
    <property type="protein sequence ID" value="ODS31734.1"/>
    <property type="molecule type" value="Genomic_DNA"/>
</dbReference>
<dbReference type="InterPro" id="IPR050884">
    <property type="entry name" value="CNP_phosphodiesterase-III"/>
</dbReference>
<dbReference type="Proteomes" id="UP000094056">
    <property type="component" value="Unassembled WGS sequence"/>
</dbReference>
<dbReference type="SUPFAM" id="SSF56300">
    <property type="entry name" value="Metallo-dependent phosphatases"/>
    <property type="match status" value="1"/>
</dbReference>
<reference evidence="6 7" key="1">
    <citation type="submission" date="2016-07" db="EMBL/GenBank/DDBJ databases">
        <title>Draft genome of Scalindua rubra, obtained from a brine-seawater interface in the Red Sea, sheds light on salt adaptation in anammox bacteria.</title>
        <authorList>
            <person name="Speth D.R."/>
            <person name="Lagkouvardos I."/>
            <person name="Wang Y."/>
            <person name="Qian P.-Y."/>
            <person name="Dutilh B.E."/>
            <person name="Jetten M.S."/>
        </authorList>
    </citation>
    <scope>NUCLEOTIDE SEQUENCE [LARGE SCALE GENOMIC DNA]</scope>
    <source>
        <strain evidence="6">BSI-1</strain>
    </source>
</reference>
<evidence type="ECO:0000256" key="1">
    <source>
        <dbReference type="ARBA" id="ARBA00022723"/>
    </source>
</evidence>
<dbReference type="InterPro" id="IPR029052">
    <property type="entry name" value="Metallo-depent_PP-like"/>
</dbReference>
<dbReference type="InterPro" id="IPR004843">
    <property type="entry name" value="Calcineurin-like_PHP"/>
</dbReference>
<dbReference type="Gene3D" id="3.60.21.10">
    <property type="match status" value="1"/>
</dbReference>
<sequence length="364" mass="41391">MEEETVQNTISQLEERLNRRDFMKCSIAIGKAVFVGGVLIGNFTGCTTASKQVKKTKDKNETHIKFAHITDTHVTFTGRNGTSLFEESFNIFRDIIGQINEMDDVDFILFGGDNINNTDPGTKGFDEFMNIMSGVKVPYFVQFGNRESSPIPPGVAVSKEQYAMKMKDHGLDIGRYWWSISPVPGLRILGLDTSILNHDNGEIPQKELKWIKEEITKYSNDMIVTLSHHLLLPTWGNKDIPKWKKKYLLKNYQEVNTVLEGAPQVTMCLTGHHHISKIQTVNGLHYIASPATVQYPHAFRTITINRDEAKLQFHQVRDQRIIELGRKFLLTSKNAEEYAGGKADDILAYCHGSEYDNNVRLKLR</sequence>
<accession>A0A1E3X9U2</accession>
<organism evidence="6 7">
    <name type="scientific">Candidatus Scalindua rubra</name>
    <dbReference type="NCBI Taxonomy" id="1872076"/>
    <lineage>
        <taxon>Bacteria</taxon>
        <taxon>Pseudomonadati</taxon>
        <taxon>Planctomycetota</taxon>
        <taxon>Candidatus Brocadiia</taxon>
        <taxon>Candidatus Brocadiales</taxon>
        <taxon>Candidatus Scalinduaceae</taxon>
        <taxon>Candidatus Scalindua</taxon>
    </lineage>
</organism>
<evidence type="ECO:0000256" key="2">
    <source>
        <dbReference type="ARBA" id="ARBA00022801"/>
    </source>
</evidence>
<keyword evidence="2 6" id="KW-0378">Hydrolase</keyword>
<evidence type="ECO:0000256" key="3">
    <source>
        <dbReference type="ARBA" id="ARBA00023004"/>
    </source>
</evidence>
<comment type="similarity">
    <text evidence="4">Belongs to the cyclic nucleotide phosphodiesterase class-III family.</text>
</comment>
<dbReference type="Pfam" id="PF00149">
    <property type="entry name" value="Metallophos"/>
    <property type="match status" value="1"/>
</dbReference>
<protein>
    <submittedName>
        <fullName evidence="6">3',5'-cyclic adenosine monophosphate phosphodiesterase CpdA</fullName>
        <ecNumber evidence="6">3.1.4.17</ecNumber>
    </submittedName>
</protein>
<gene>
    <name evidence="6" type="primary">cpdA</name>
    <name evidence="6" type="ORF">SCARUB_03131</name>
</gene>
<keyword evidence="1" id="KW-0479">Metal-binding</keyword>
<evidence type="ECO:0000256" key="4">
    <source>
        <dbReference type="ARBA" id="ARBA00025742"/>
    </source>
</evidence>
<dbReference type="GO" id="GO:0004114">
    <property type="term" value="F:3',5'-cyclic-nucleotide phosphodiesterase activity"/>
    <property type="evidence" value="ECO:0007669"/>
    <property type="project" value="UniProtKB-EC"/>
</dbReference>
<evidence type="ECO:0000259" key="5">
    <source>
        <dbReference type="Pfam" id="PF00149"/>
    </source>
</evidence>
<dbReference type="AlphaFoldDB" id="A0A1E3X9U2"/>
<evidence type="ECO:0000313" key="6">
    <source>
        <dbReference type="EMBL" id="ODS31734.1"/>
    </source>
</evidence>
<keyword evidence="3" id="KW-0408">Iron</keyword>
<feature type="domain" description="Calcineurin-like phosphoesterase" evidence="5">
    <location>
        <begin position="64"/>
        <end position="275"/>
    </location>
</feature>
<dbReference type="GO" id="GO:0046872">
    <property type="term" value="F:metal ion binding"/>
    <property type="evidence" value="ECO:0007669"/>
    <property type="project" value="UniProtKB-KW"/>
</dbReference>
<dbReference type="PANTHER" id="PTHR42988">
    <property type="entry name" value="PHOSPHOHYDROLASE"/>
    <property type="match status" value="1"/>
</dbReference>